<reference evidence="1 2" key="1">
    <citation type="submission" date="2021-08" db="EMBL/GenBank/DDBJ databases">
        <title>Draft Genome Sequence of Phanerochaete sordida strain YK-624.</title>
        <authorList>
            <person name="Mori T."/>
            <person name="Dohra H."/>
            <person name="Suzuki T."/>
            <person name="Kawagishi H."/>
            <person name="Hirai H."/>
        </authorList>
    </citation>
    <scope>NUCLEOTIDE SEQUENCE [LARGE SCALE GENOMIC DNA]</scope>
    <source>
        <strain evidence="1 2">YK-624</strain>
    </source>
</reference>
<evidence type="ECO:0000313" key="1">
    <source>
        <dbReference type="EMBL" id="GJE98485.1"/>
    </source>
</evidence>
<dbReference type="Proteomes" id="UP000703269">
    <property type="component" value="Unassembled WGS sequence"/>
</dbReference>
<sequence length="165" mass="17752">MTDHPTNIESTWLASALTTLLAAPHPAAPDASPLLPAGPPPPDEFSAAFDALFAPEAHGFVGAHALDREKLKATLLGLHSRWNAAEGACVGCDVHEVALPEDFHPTMAARMEFTPLYRYPREKEVVTAEASGRVAGGARRVECMVLEGAETLFRPELFTADSMYQ</sequence>
<protein>
    <submittedName>
        <fullName evidence="1">Uncharacterized protein</fullName>
    </submittedName>
</protein>
<proteinExistence type="predicted"/>
<organism evidence="1 2">
    <name type="scientific">Phanerochaete sordida</name>
    <dbReference type="NCBI Taxonomy" id="48140"/>
    <lineage>
        <taxon>Eukaryota</taxon>
        <taxon>Fungi</taxon>
        <taxon>Dikarya</taxon>
        <taxon>Basidiomycota</taxon>
        <taxon>Agaricomycotina</taxon>
        <taxon>Agaricomycetes</taxon>
        <taxon>Polyporales</taxon>
        <taxon>Phanerochaetaceae</taxon>
        <taxon>Phanerochaete</taxon>
    </lineage>
</organism>
<comment type="caution">
    <text evidence="1">The sequence shown here is derived from an EMBL/GenBank/DDBJ whole genome shotgun (WGS) entry which is preliminary data.</text>
</comment>
<evidence type="ECO:0000313" key="2">
    <source>
        <dbReference type="Proteomes" id="UP000703269"/>
    </source>
</evidence>
<dbReference type="OrthoDB" id="2789106at2759"/>
<gene>
    <name evidence="1" type="ORF">PsYK624_147170</name>
</gene>
<keyword evidence="2" id="KW-1185">Reference proteome</keyword>
<name>A0A9P3LKL9_9APHY</name>
<dbReference type="EMBL" id="BPQB01000089">
    <property type="protein sequence ID" value="GJE98485.1"/>
    <property type="molecule type" value="Genomic_DNA"/>
</dbReference>
<dbReference type="AlphaFoldDB" id="A0A9P3LKL9"/>
<accession>A0A9P3LKL9</accession>